<protein>
    <recommendedName>
        <fullName evidence="11">Biosynthetic peptidoglycan transglycosylase</fullName>
        <ecNumber evidence="11">2.4.99.28</ecNumber>
    </recommendedName>
    <alternativeName>
        <fullName evidence="11">Glycan polymerase</fullName>
    </alternativeName>
    <alternativeName>
        <fullName evidence="11">Peptidoglycan glycosyltransferase MtgA</fullName>
        <shortName evidence="11">PGT</shortName>
    </alternativeName>
</protein>
<evidence type="ECO:0000256" key="8">
    <source>
        <dbReference type="ARBA" id="ARBA00022989"/>
    </source>
</evidence>
<dbReference type="Proteomes" id="UP001241747">
    <property type="component" value="Unassembled WGS sequence"/>
</dbReference>
<keyword evidence="6 11" id="KW-0133">Cell shape</keyword>
<dbReference type="InterPro" id="IPR011812">
    <property type="entry name" value="Pep_trsgly"/>
</dbReference>
<keyword evidence="3 11" id="KW-0328">Glycosyltransferase</keyword>
<keyword evidence="8 11" id="KW-1133">Transmembrane helix</keyword>
<dbReference type="InterPro" id="IPR001264">
    <property type="entry name" value="Glyco_trans_51"/>
</dbReference>
<comment type="pathway">
    <text evidence="11">Cell wall biogenesis; peptidoglycan biosynthesis.</text>
</comment>
<evidence type="ECO:0000256" key="2">
    <source>
        <dbReference type="ARBA" id="ARBA00022519"/>
    </source>
</evidence>
<evidence type="ECO:0000256" key="6">
    <source>
        <dbReference type="ARBA" id="ARBA00022960"/>
    </source>
</evidence>
<dbReference type="EMBL" id="JAUSVY010000001">
    <property type="protein sequence ID" value="MDQ0503312.1"/>
    <property type="molecule type" value="Genomic_DNA"/>
</dbReference>
<dbReference type="PANTHER" id="PTHR30400:SF0">
    <property type="entry name" value="BIOSYNTHETIC PEPTIDOGLYCAN TRANSGLYCOSYLASE"/>
    <property type="match status" value="1"/>
</dbReference>
<comment type="catalytic activity">
    <reaction evidence="11">
        <text>[GlcNAc-(1-&gt;4)-Mur2Ac(oyl-L-Ala-gamma-D-Glu-L-Lys-D-Ala-D-Ala)](n)-di-trans,octa-cis-undecaprenyl diphosphate + beta-D-GlcNAc-(1-&gt;4)-Mur2Ac(oyl-L-Ala-gamma-D-Glu-L-Lys-D-Ala-D-Ala)-di-trans,octa-cis-undecaprenyl diphosphate = [GlcNAc-(1-&gt;4)-Mur2Ac(oyl-L-Ala-gamma-D-Glu-L-Lys-D-Ala-D-Ala)](n+1)-di-trans,octa-cis-undecaprenyl diphosphate + di-trans,octa-cis-undecaprenyl diphosphate + H(+)</text>
        <dbReference type="Rhea" id="RHEA:23708"/>
        <dbReference type="Rhea" id="RHEA-COMP:9602"/>
        <dbReference type="Rhea" id="RHEA-COMP:9603"/>
        <dbReference type="ChEBI" id="CHEBI:15378"/>
        <dbReference type="ChEBI" id="CHEBI:58405"/>
        <dbReference type="ChEBI" id="CHEBI:60033"/>
        <dbReference type="ChEBI" id="CHEBI:78435"/>
        <dbReference type="EC" id="2.4.99.28"/>
    </reaction>
</comment>
<keyword evidence="5 11" id="KW-0812">Transmembrane</keyword>
<keyword evidence="9 11" id="KW-0472">Membrane</keyword>
<gene>
    <name evidence="11" type="primary">mtgA</name>
    <name evidence="13" type="ORF">QOZ94_000082</name>
</gene>
<dbReference type="PANTHER" id="PTHR30400">
    <property type="entry name" value="MONOFUNCTIONAL BIOSYNTHETIC PEPTIDOGLYCAN TRANSGLYCOSYLASE"/>
    <property type="match status" value="1"/>
</dbReference>
<organism evidence="13 14">
    <name type="scientific">Xanthobacter agilis</name>
    <dbReference type="NCBI Taxonomy" id="47492"/>
    <lineage>
        <taxon>Bacteria</taxon>
        <taxon>Pseudomonadati</taxon>
        <taxon>Pseudomonadota</taxon>
        <taxon>Alphaproteobacteria</taxon>
        <taxon>Hyphomicrobiales</taxon>
        <taxon>Xanthobacteraceae</taxon>
        <taxon>Xanthobacter</taxon>
    </lineage>
</organism>
<evidence type="ECO:0000313" key="14">
    <source>
        <dbReference type="Proteomes" id="UP001241747"/>
    </source>
</evidence>
<dbReference type="GO" id="GO:0016757">
    <property type="term" value="F:glycosyltransferase activity"/>
    <property type="evidence" value="ECO:0007669"/>
    <property type="project" value="UniProtKB-KW"/>
</dbReference>
<name>A0ABU0L892_XANAG</name>
<evidence type="ECO:0000256" key="11">
    <source>
        <dbReference type="HAMAP-Rule" id="MF_00766"/>
    </source>
</evidence>
<dbReference type="SUPFAM" id="SSF53955">
    <property type="entry name" value="Lysozyme-like"/>
    <property type="match status" value="1"/>
</dbReference>
<evidence type="ECO:0000256" key="3">
    <source>
        <dbReference type="ARBA" id="ARBA00022676"/>
    </source>
</evidence>
<sequence>MIRFLAQLAAALLAIPVVLAVLYNFGTPASTLMLYRMATGQRVERVWTPLSRMSPTLVRTVVASEDTRFCRHIGIDITEMRTMVEKADDLEDLRGTSTITMQVVKNLFLWPHPELPRKVLEMPLALWLDLVMSKRRILEIYLNIAEWGPNGTFGVTVAARDAFGLPPARLNAAQSARLAVMLPNPARRSAATPSPGVLRLADRLEARVPREAADMIDCLHLGD</sequence>
<dbReference type="EC" id="2.4.99.28" evidence="11"/>
<evidence type="ECO:0000256" key="4">
    <source>
        <dbReference type="ARBA" id="ARBA00022679"/>
    </source>
</evidence>
<proteinExistence type="inferred from homology"/>
<dbReference type="InterPro" id="IPR023346">
    <property type="entry name" value="Lysozyme-like_dom_sf"/>
</dbReference>
<evidence type="ECO:0000256" key="9">
    <source>
        <dbReference type="ARBA" id="ARBA00023136"/>
    </source>
</evidence>
<evidence type="ECO:0000313" key="13">
    <source>
        <dbReference type="EMBL" id="MDQ0503312.1"/>
    </source>
</evidence>
<feature type="domain" description="Glycosyl transferase family 51" evidence="12">
    <location>
        <begin position="40"/>
        <end position="191"/>
    </location>
</feature>
<dbReference type="Gene3D" id="1.10.3810.10">
    <property type="entry name" value="Biosynthetic peptidoglycan transglycosylase-like"/>
    <property type="match status" value="1"/>
</dbReference>
<keyword evidence="4 11" id="KW-0808">Transferase</keyword>
<comment type="caution">
    <text evidence="13">The sequence shown here is derived from an EMBL/GenBank/DDBJ whole genome shotgun (WGS) entry which is preliminary data.</text>
</comment>
<comment type="subcellular location">
    <subcellularLocation>
        <location evidence="11">Cell inner membrane</location>
        <topology evidence="11">Single-pass membrane protein</topology>
    </subcellularLocation>
</comment>
<evidence type="ECO:0000256" key="7">
    <source>
        <dbReference type="ARBA" id="ARBA00022984"/>
    </source>
</evidence>
<evidence type="ECO:0000259" key="12">
    <source>
        <dbReference type="Pfam" id="PF00912"/>
    </source>
</evidence>
<keyword evidence="14" id="KW-1185">Reference proteome</keyword>
<keyword evidence="2 11" id="KW-0997">Cell inner membrane</keyword>
<evidence type="ECO:0000256" key="10">
    <source>
        <dbReference type="ARBA" id="ARBA00023316"/>
    </source>
</evidence>
<keyword evidence="1 11" id="KW-1003">Cell membrane</keyword>
<dbReference type="Pfam" id="PF00912">
    <property type="entry name" value="Transgly"/>
    <property type="match status" value="1"/>
</dbReference>
<reference evidence="13 14" key="1">
    <citation type="submission" date="2023-07" db="EMBL/GenBank/DDBJ databases">
        <title>Genomic Encyclopedia of Type Strains, Phase IV (KMG-IV): sequencing the most valuable type-strain genomes for metagenomic binning, comparative biology and taxonomic classification.</title>
        <authorList>
            <person name="Goeker M."/>
        </authorList>
    </citation>
    <scope>NUCLEOTIDE SEQUENCE [LARGE SCALE GENOMIC DNA]</scope>
    <source>
        <strain evidence="13 14">DSM 3770</strain>
    </source>
</reference>
<accession>A0ABU0L892</accession>
<dbReference type="HAMAP" id="MF_00766">
    <property type="entry name" value="PGT_MtgA"/>
    <property type="match status" value="1"/>
</dbReference>
<keyword evidence="7 11" id="KW-0573">Peptidoglycan synthesis</keyword>
<comment type="similarity">
    <text evidence="11">Belongs to the glycosyltransferase 51 family.</text>
</comment>
<keyword evidence="10 11" id="KW-0961">Cell wall biogenesis/degradation</keyword>
<dbReference type="RefSeq" id="WP_237346058.1">
    <property type="nucleotide sequence ID" value="NZ_JABWGX010000015.1"/>
</dbReference>
<evidence type="ECO:0000256" key="1">
    <source>
        <dbReference type="ARBA" id="ARBA00022475"/>
    </source>
</evidence>
<dbReference type="InterPro" id="IPR036950">
    <property type="entry name" value="PBP_transglycosylase"/>
</dbReference>
<comment type="function">
    <text evidence="11">Peptidoglycan polymerase that catalyzes glycan chain elongation from lipid-linked precursors.</text>
</comment>
<evidence type="ECO:0000256" key="5">
    <source>
        <dbReference type="ARBA" id="ARBA00022692"/>
    </source>
</evidence>